<evidence type="ECO:0000259" key="1">
    <source>
        <dbReference type="Pfam" id="PF09834"/>
    </source>
</evidence>
<proteinExistence type="predicted"/>
<reference evidence="2 3" key="1">
    <citation type="submission" date="2023-08" db="EMBL/GenBank/DDBJ databases">
        <title>Implementing the SeqCode for naming new Mesorhizobium species isolated from Vachellia karroo root nodules.</title>
        <authorList>
            <person name="Van Lill M."/>
        </authorList>
    </citation>
    <scope>NUCLEOTIDE SEQUENCE [LARGE SCALE GENOMIC DNA]</scope>
    <source>
        <strain evidence="2 3">VK4B</strain>
    </source>
</reference>
<protein>
    <submittedName>
        <fullName evidence="2">DUF2061 domain-containing protein</fullName>
    </submittedName>
</protein>
<dbReference type="EMBL" id="JAVIIP010000001">
    <property type="protein sequence ID" value="MDX8536067.1"/>
    <property type="molecule type" value="Genomic_DNA"/>
</dbReference>
<comment type="caution">
    <text evidence="2">The sequence shown here is derived from an EMBL/GenBank/DDBJ whole genome shotgun (WGS) entry which is preliminary data.</text>
</comment>
<evidence type="ECO:0000313" key="3">
    <source>
        <dbReference type="Proteomes" id="UP001276564"/>
    </source>
</evidence>
<sequence length="79" mass="8609">MDTHSRSFAKALSWRATGTIDTMIISLVVTGSVKLAAAIGATEVVTKSLLYYLHERAWLKIPYGRKTAFLAPSAADRPD</sequence>
<dbReference type="Pfam" id="PF09834">
    <property type="entry name" value="DUF2061"/>
    <property type="match status" value="1"/>
</dbReference>
<organism evidence="2 3">
    <name type="scientific">Mesorhizobium abyssinicae</name>
    <dbReference type="NCBI Taxonomy" id="1209958"/>
    <lineage>
        <taxon>Bacteria</taxon>
        <taxon>Pseudomonadati</taxon>
        <taxon>Pseudomonadota</taxon>
        <taxon>Alphaproteobacteria</taxon>
        <taxon>Hyphomicrobiales</taxon>
        <taxon>Phyllobacteriaceae</taxon>
        <taxon>Mesorhizobium</taxon>
    </lineage>
</organism>
<evidence type="ECO:0000313" key="2">
    <source>
        <dbReference type="EMBL" id="MDX8536067.1"/>
    </source>
</evidence>
<feature type="domain" description="DUF2061" evidence="1">
    <location>
        <begin position="9"/>
        <end position="58"/>
    </location>
</feature>
<gene>
    <name evidence="2" type="ORF">RFM23_00365</name>
</gene>
<accession>A0ABU5AFK1</accession>
<dbReference type="InterPro" id="IPR018638">
    <property type="entry name" value="DUF2061_membrane"/>
</dbReference>
<name>A0ABU5AFK1_9HYPH</name>
<keyword evidence="3" id="KW-1185">Reference proteome</keyword>
<dbReference type="RefSeq" id="WP_127393206.1">
    <property type="nucleotide sequence ID" value="NZ_JARAKC010000001.1"/>
</dbReference>
<dbReference type="Proteomes" id="UP001276564">
    <property type="component" value="Unassembled WGS sequence"/>
</dbReference>